<protein>
    <submittedName>
        <fullName evidence="2">Uncharacterized protein</fullName>
    </submittedName>
</protein>
<gene>
    <name evidence="2" type="ORF">F2Q68_00026784</name>
</gene>
<name>A0A8S9IGK7_BRACR</name>
<dbReference type="AlphaFoldDB" id="A0A8S9IGK7"/>
<organism evidence="2 3">
    <name type="scientific">Brassica cretica</name>
    <name type="common">Mustard</name>
    <dbReference type="NCBI Taxonomy" id="69181"/>
    <lineage>
        <taxon>Eukaryota</taxon>
        <taxon>Viridiplantae</taxon>
        <taxon>Streptophyta</taxon>
        <taxon>Embryophyta</taxon>
        <taxon>Tracheophyta</taxon>
        <taxon>Spermatophyta</taxon>
        <taxon>Magnoliopsida</taxon>
        <taxon>eudicotyledons</taxon>
        <taxon>Gunneridae</taxon>
        <taxon>Pentapetalae</taxon>
        <taxon>rosids</taxon>
        <taxon>malvids</taxon>
        <taxon>Brassicales</taxon>
        <taxon>Brassicaceae</taxon>
        <taxon>Brassiceae</taxon>
        <taxon>Brassica</taxon>
    </lineage>
</organism>
<feature type="region of interest" description="Disordered" evidence="1">
    <location>
        <begin position="28"/>
        <end position="47"/>
    </location>
</feature>
<comment type="caution">
    <text evidence="2">The sequence shown here is derived from an EMBL/GenBank/DDBJ whole genome shotgun (WGS) entry which is preliminary data.</text>
</comment>
<accession>A0A8S9IGK7</accession>
<dbReference type="Proteomes" id="UP000712281">
    <property type="component" value="Unassembled WGS sequence"/>
</dbReference>
<proteinExistence type="predicted"/>
<evidence type="ECO:0000313" key="2">
    <source>
        <dbReference type="EMBL" id="KAF2569200.1"/>
    </source>
</evidence>
<sequence length="87" mass="9159">MKDAEALFDKEKTWLYKSSYWTHSTRASFGSLSSKAPGSLADAERPASEPSDVVVACPLLQMLSTLPSDHGVTTSGCAASGTCAPSY</sequence>
<evidence type="ECO:0000256" key="1">
    <source>
        <dbReference type="SAM" id="MobiDB-lite"/>
    </source>
</evidence>
<evidence type="ECO:0000313" key="3">
    <source>
        <dbReference type="Proteomes" id="UP000712281"/>
    </source>
</evidence>
<reference evidence="2" key="1">
    <citation type="submission" date="2019-12" db="EMBL/GenBank/DDBJ databases">
        <title>Genome sequencing and annotation of Brassica cretica.</title>
        <authorList>
            <person name="Studholme D.J."/>
            <person name="Sarris P.F."/>
        </authorList>
    </citation>
    <scope>NUCLEOTIDE SEQUENCE</scope>
    <source>
        <strain evidence="2">PFS-001/15</strain>
        <tissue evidence="2">Leaf</tissue>
    </source>
</reference>
<dbReference type="EMBL" id="QGKW02001911">
    <property type="protein sequence ID" value="KAF2569200.1"/>
    <property type="molecule type" value="Genomic_DNA"/>
</dbReference>